<dbReference type="GO" id="GO:0006813">
    <property type="term" value="P:potassium ion transport"/>
    <property type="evidence" value="ECO:0007669"/>
    <property type="project" value="InterPro"/>
</dbReference>
<keyword evidence="3" id="KW-0050">Antiport</keyword>
<feature type="transmembrane region" description="Helical" evidence="9">
    <location>
        <begin position="194"/>
        <end position="212"/>
    </location>
</feature>
<accession>A0A6P2C1C9</accession>
<feature type="domain" description="RCK C-terminal" evidence="10">
    <location>
        <begin position="404"/>
        <end position="485"/>
    </location>
</feature>
<evidence type="ECO:0000256" key="5">
    <source>
        <dbReference type="ARBA" id="ARBA00022692"/>
    </source>
</evidence>
<dbReference type="InterPro" id="IPR006037">
    <property type="entry name" value="RCK_C"/>
</dbReference>
<evidence type="ECO:0000313" key="11">
    <source>
        <dbReference type="EMBL" id="TVZ04295.1"/>
    </source>
</evidence>
<comment type="caution">
    <text evidence="11">The sequence shown here is derived from an EMBL/GenBank/DDBJ whole genome shotgun (WGS) entry which is preliminary data.</text>
</comment>
<feature type="transmembrane region" description="Helical" evidence="9">
    <location>
        <begin position="232"/>
        <end position="257"/>
    </location>
</feature>
<feature type="transmembrane region" description="Helical" evidence="9">
    <location>
        <begin position="92"/>
        <end position="113"/>
    </location>
</feature>
<dbReference type="SUPFAM" id="SSF116726">
    <property type="entry name" value="TrkA C-terminal domain-like"/>
    <property type="match status" value="1"/>
</dbReference>
<evidence type="ECO:0000256" key="2">
    <source>
        <dbReference type="ARBA" id="ARBA00022448"/>
    </source>
</evidence>
<dbReference type="PANTHER" id="PTHR32507:SF0">
    <property type="entry name" value="NA(+)_H(+) ANTIPORTER 2-RELATED"/>
    <property type="match status" value="1"/>
</dbReference>
<feature type="transmembrane region" description="Helical" evidence="9">
    <location>
        <begin position="269"/>
        <end position="288"/>
    </location>
</feature>
<dbReference type="Gene3D" id="3.30.70.1450">
    <property type="entry name" value="Regulator of K+ conductance, C-terminal domain"/>
    <property type="match status" value="1"/>
</dbReference>
<feature type="transmembrane region" description="Helical" evidence="9">
    <location>
        <begin position="336"/>
        <end position="356"/>
    </location>
</feature>
<gene>
    <name evidence="11" type="ORF">EAS64_18120</name>
</gene>
<keyword evidence="4" id="KW-1003">Cell membrane</keyword>
<dbReference type="InterPro" id="IPR038770">
    <property type="entry name" value="Na+/solute_symporter_sf"/>
</dbReference>
<keyword evidence="12" id="KW-1185">Reference proteome</keyword>
<keyword evidence="6 9" id="KW-1133">Transmembrane helix</keyword>
<dbReference type="EMBL" id="RPFW01000003">
    <property type="protein sequence ID" value="TVZ04295.1"/>
    <property type="molecule type" value="Genomic_DNA"/>
</dbReference>
<feature type="transmembrane region" description="Helical" evidence="9">
    <location>
        <begin position="300"/>
        <end position="324"/>
    </location>
</feature>
<evidence type="ECO:0000256" key="4">
    <source>
        <dbReference type="ARBA" id="ARBA00022475"/>
    </source>
</evidence>
<dbReference type="OrthoDB" id="9810759at2"/>
<sequence length="499" mass="51122">MSGETQFGLIVLVVGLAMTAAVLSNRLSARLRVPAPAFFLVAAVIAAQFWHGAAALPVKSVELVVTVALAIILFDGGMHIGRRRFRTAAGAIIWTGVAGTLVTAAGTAVAARFVTGMSWHLALLVGTAVAATDPAVVFSVFGRREIAGRTGVLLEGESGANDPVGIALLSALLAAHGGATSIAWQVVAGFAEQMAVGVAVGVGGGLALLAFMRRVPLPSEGLYSLRVLSGVLVIFGAATVAHGSGFLAVLVAGILIGDESAPYKREIQRFHSSLASLGEIVAFVMLGLTMRLSDLESGSVWADGLALAALLAFVIRPVLVGLVTLPVRLSVPERTFFLWTGLKGAVPILLGMAIVGSGTPGAARAYQVIFVIVGFSVTVQGGTVPALARRLRIPLRSIEPEPWSLGVRFSEEPEGLHRYEVAAGAAADGSTIGDLPCGEGAWVSLVVRNGTLLPVAGDTTLQAGDDVLILADPGEAATLARCFTTPATPPGDTPAPETT</sequence>
<protein>
    <submittedName>
        <fullName evidence="11">Potassium/proton antiporter</fullName>
    </submittedName>
</protein>
<keyword evidence="7" id="KW-0406">Ion transport</keyword>
<dbReference type="GO" id="GO:0008324">
    <property type="term" value="F:monoatomic cation transmembrane transporter activity"/>
    <property type="evidence" value="ECO:0007669"/>
    <property type="project" value="InterPro"/>
</dbReference>
<evidence type="ECO:0000256" key="8">
    <source>
        <dbReference type="ARBA" id="ARBA00023136"/>
    </source>
</evidence>
<dbReference type="GO" id="GO:0005886">
    <property type="term" value="C:plasma membrane"/>
    <property type="evidence" value="ECO:0007669"/>
    <property type="project" value="UniProtKB-SubCell"/>
</dbReference>
<dbReference type="PANTHER" id="PTHR32507">
    <property type="entry name" value="NA(+)/H(+) ANTIPORTER 1"/>
    <property type="match status" value="1"/>
</dbReference>
<dbReference type="RefSeq" id="WP_145854164.1">
    <property type="nucleotide sequence ID" value="NZ_RPFW01000003.1"/>
</dbReference>
<evidence type="ECO:0000313" key="12">
    <source>
        <dbReference type="Proteomes" id="UP000460272"/>
    </source>
</evidence>
<keyword evidence="8 9" id="KW-0472">Membrane</keyword>
<dbReference type="Pfam" id="PF02080">
    <property type="entry name" value="TrkA_C"/>
    <property type="match status" value="1"/>
</dbReference>
<dbReference type="InterPro" id="IPR006153">
    <property type="entry name" value="Cation/H_exchanger_TM"/>
</dbReference>
<evidence type="ECO:0000256" key="3">
    <source>
        <dbReference type="ARBA" id="ARBA00022449"/>
    </source>
</evidence>
<feature type="transmembrane region" description="Helical" evidence="9">
    <location>
        <begin position="368"/>
        <end position="388"/>
    </location>
</feature>
<feature type="transmembrane region" description="Helical" evidence="9">
    <location>
        <begin position="31"/>
        <end position="51"/>
    </location>
</feature>
<dbReference type="InterPro" id="IPR036721">
    <property type="entry name" value="RCK_C_sf"/>
</dbReference>
<proteinExistence type="predicted"/>
<dbReference type="Gene3D" id="1.20.1530.20">
    <property type="match status" value="1"/>
</dbReference>
<organism evidence="11 12">
    <name type="scientific">Trebonia kvetii</name>
    <dbReference type="NCBI Taxonomy" id="2480626"/>
    <lineage>
        <taxon>Bacteria</taxon>
        <taxon>Bacillati</taxon>
        <taxon>Actinomycetota</taxon>
        <taxon>Actinomycetes</taxon>
        <taxon>Streptosporangiales</taxon>
        <taxon>Treboniaceae</taxon>
        <taxon>Trebonia</taxon>
    </lineage>
</organism>
<reference evidence="11 12" key="1">
    <citation type="submission" date="2018-11" db="EMBL/GenBank/DDBJ databases">
        <title>Trebonia kvetii gen.nov., sp.nov., a novel acidophilic actinobacterium, and proposal of the new actinobacterial family Treboniaceae fam. nov.</title>
        <authorList>
            <person name="Rapoport D."/>
            <person name="Sagova-Mareckova M."/>
            <person name="Sedlacek I."/>
            <person name="Provaznik J."/>
            <person name="Kralova S."/>
            <person name="Pavlinic D."/>
            <person name="Benes V."/>
            <person name="Kopecky J."/>
        </authorList>
    </citation>
    <scope>NUCLEOTIDE SEQUENCE [LARGE SCALE GENOMIC DNA]</scope>
    <source>
        <strain evidence="11 12">15Tr583</strain>
    </source>
</reference>
<evidence type="ECO:0000256" key="6">
    <source>
        <dbReference type="ARBA" id="ARBA00022989"/>
    </source>
</evidence>
<keyword evidence="5 9" id="KW-0812">Transmembrane</keyword>
<feature type="transmembrane region" description="Helical" evidence="9">
    <location>
        <begin position="119"/>
        <end position="141"/>
    </location>
</feature>
<evidence type="ECO:0000256" key="1">
    <source>
        <dbReference type="ARBA" id="ARBA00004651"/>
    </source>
</evidence>
<dbReference type="PROSITE" id="PS51202">
    <property type="entry name" value="RCK_C"/>
    <property type="match status" value="1"/>
</dbReference>
<dbReference type="NCBIfam" id="NF003715">
    <property type="entry name" value="PRK05326.1-2"/>
    <property type="match status" value="1"/>
</dbReference>
<comment type="subcellular location">
    <subcellularLocation>
        <location evidence="1">Cell membrane</location>
        <topology evidence="1">Multi-pass membrane protein</topology>
    </subcellularLocation>
</comment>
<keyword evidence="2" id="KW-0813">Transport</keyword>
<dbReference type="GO" id="GO:0015297">
    <property type="term" value="F:antiporter activity"/>
    <property type="evidence" value="ECO:0007669"/>
    <property type="project" value="UniProtKB-KW"/>
</dbReference>
<feature type="transmembrane region" description="Helical" evidence="9">
    <location>
        <begin position="6"/>
        <end position="24"/>
    </location>
</feature>
<feature type="transmembrane region" description="Helical" evidence="9">
    <location>
        <begin position="63"/>
        <end position="80"/>
    </location>
</feature>
<evidence type="ECO:0000256" key="7">
    <source>
        <dbReference type="ARBA" id="ARBA00023065"/>
    </source>
</evidence>
<dbReference type="Pfam" id="PF00999">
    <property type="entry name" value="Na_H_Exchanger"/>
    <property type="match status" value="1"/>
</dbReference>
<evidence type="ECO:0000259" key="10">
    <source>
        <dbReference type="PROSITE" id="PS51202"/>
    </source>
</evidence>
<dbReference type="GO" id="GO:1902600">
    <property type="term" value="P:proton transmembrane transport"/>
    <property type="evidence" value="ECO:0007669"/>
    <property type="project" value="InterPro"/>
</dbReference>
<dbReference type="AlphaFoldDB" id="A0A6P2C1C9"/>
<evidence type="ECO:0000256" key="9">
    <source>
        <dbReference type="SAM" id="Phobius"/>
    </source>
</evidence>
<name>A0A6P2C1C9_9ACTN</name>
<dbReference type="Proteomes" id="UP000460272">
    <property type="component" value="Unassembled WGS sequence"/>
</dbReference>